<accession>A0A8J1TTH0</accession>
<gene>
    <name evidence="5" type="ORF">OFUS_LOCUS15045</name>
</gene>
<dbReference type="PRINTS" id="PR00704">
    <property type="entry name" value="CALPAIN"/>
</dbReference>
<dbReference type="SUPFAM" id="SSF54001">
    <property type="entry name" value="Cysteine proteinases"/>
    <property type="match status" value="1"/>
</dbReference>
<dbReference type="PANTHER" id="PTHR46143">
    <property type="entry name" value="CALPAIN-7"/>
    <property type="match status" value="1"/>
</dbReference>
<evidence type="ECO:0000256" key="2">
    <source>
        <dbReference type="ARBA" id="ARBA00022670"/>
    </source>
</evidence>
<dbReference type="Gene3D" id="1.20.58.80">
    <property type="entry name" value="Phosphotransferase system, lactose/cellobiose-type IIA subunit"/>
    <property type="match status" value="2"/>
</dbReference>
<reference evidence="5" key="1">
    <citation type="submission" date="2022-03" db="EMBL/GenBank/DDBJ databases">
        <authorList>
            <person name="Martin C."/>
        </authorList>
    </citation>
    <scope>NUCLEOTIDE SEQUENCE</scope>
</reference>
<name>A0A8J1TTH0_OWEFU</name>
<dbReference type="InterPro" id="IPR022683">
    <property type="entry name" value="Calpain_III"/>
</dbReference>
<dbReference type="OrthoDB" id="167576at2759"/>
<dbReference type="AlphaFoldDB" id="A0A8J1TTH0"/>
<dbReference type="InterPro" id="IPR022682">
    <property type="entry name" value="Calpain_domain_III"/>
</dbReference>
<evidence type="ECO:0000256" key="3">
    <source>
        <dbReference type="ARBA" id="ARBA00022801"/>
    </source>
</evidence>
<dbReference type="PANTHER" id="PTHR46143:SF1">
    <property type="entry name" value="CALPAIN-7"/>
    <property type="match status" value="1"/>
</dbReference>
<keyword evidence="2" id="KW-0645">Protease</keyword>
<dbReference type="InterPro" id="IPR038765">
    <property type="entry name" value="Papain-like_cys_pep_sf"/>
</dbReference>
<comment type="similarity">
    <text evidence="1">Belongs to the peptidase C2 family.</text>
</comment>
<comment type="caution">
    <text evidence="5">The sequence shown here is derived from an EMBL/GenBank/DDBJ whole genome shotgun (WGS) entry which is preliminary data.</text>
</comment>
<keyword evidence="6" id="KW-1185">Reference proteome</keyword>
<dbReference type="InterPro" id="IPR022684">
    <property type="entry name" value="Calpain_cysteine_protease"/>
</dbReference>
<dbReference type="SMART" id="SM00745">
    <property type="entry name" value="MIT"/>
    <property type="match status" value="2"/>
</dbReference>
<dbReference type="PROSITE" id="PS50203">
    <property type="entry name" value="CALPAIN_CAT"/>
    <property type="match status" value="1"/>
</dbReference>
<sequence length="824" mass="92559">MGDTAGLEKDAVEFAQRAVDCDKRGLYDTAAFYYVEAANALLTSSMAGSQIPGLIERANQYIQRAEMIKAGHTGTGSSFQAPVKTQHQLNMERAEYTIREAFDEDEGGNKDEAIELYMEAAEMFLKIQKESSTDKEKVGKLALQAIERAEKLKGTGPKAQLKPKPPEAGRAMPPLGFGAFADAPVGNGSNGGARSPSQGRPRAVATQGAGGYTKEEIEVLRHTSYVNRREYVPFMSVDVREKFGFPIPFTDKEGKLALSPKQKNRFNKWVRPDDFLDSPTMILAISSFSIKQTIVSDCSFVASVAISAQYERRFKKKLITSIIYPQNRQGEPQYNPCGKYMVKLNINGVPRKVIIDDYLPMSADGQLLCSYSNNRNELWVSLLEKAYLKVMGGYDFPGSNSNIDLHALTGWIPERIGIKSSAKEFDAEKVFKKIQDRFHKGHCLVTVATGDLTEVEADRAGLVPTHAYAMLDVREVKGQKLFMLKNPWSHLRWKGNFSEHDTTHWTPELQRLCNYDPKSAQQYDNGVFWIDYESMMKFYEVIYLNWNPDIFSHTTCMHHTWTAKDGPRKDAYTIGDNPQYKLEVRAPQPCVVWILLTRHITDKDDFADNREFITVVVYKPAGKKIFYPYEPAPYKDGVRINSPHYLCQMVEPAGTSQYTLVISQYEKSNTIHYTLRVYSTAPFSLDKIGEPYIPKYEKSCSGEWKGKTAGGCGNYRETYQNNPIYQVKIDNTSTANCILIELKGPKQYSVGFEVIAVSCSNPSAPGAFTKKQSGDFRKGFVCLSLESLPGGVYNIRPCTFYPGNEGPFILNISTNVPISLTRLQ</sequence>
<dbReference type="CDD" id="cd00044">
    <property type="entry name" value="CysPc"/>
    <property type="match status" value="1"/>
</dbReference>
<organism evidence="5 6">
    <name type="scientific">Owenia fusiformis</name>
    <name type="common">Polychaete worm</name>
    <dbReference type="NCBI Taxonomy" id="6347"/>
    <lineage>
        <taxon>Eukaryota</taxon>
        <taxon>Metazoa</taxon>
        <taxon>Spiralia</taxon>
        <taxon>Lophotrochozoa</taxon>
        <taxon>Annelida</taxon>
        <taxon>Polychaeta</taxon>
        <taxon>Sedentaria</taxon>
        <taxon>Canalipalpata</taxon>
        <taxon>Sabellida</taxon>
        <taxon>Oweniida</taxon>
        <taxon>Oweniidae</taxon>
        <taxon>Owenia</taxon>
    </lineage>
</organism>
<evidence type="ECO:0000313" key="5">
    <source>
        <dbReference type="EMBL" id="CAH1789739.1"/>
    </source>
</evidence>
<dbReference type="Pfam" id="PF01067">
    <property type="entry name" value="Calpain_III"/>
    <property type="match status" value="1"/>
</dbReference>
<dbReference type="Gene3D" id="3.90.70.10">
    <property type="entry name" value="Cysteine proteinases"/>
    <property type="match status" value="1"/>
</dbReference>
<dbReference type="Pfam" id="PF04212">
    <property type="entry name" value="MIT"/>
    <property type="match status" value="2"/>
</dbReference>
<dbReference type="SUPFAM" id="SSF116846">
    <property type="entry name" value="MIT domain"/>
    <property type="match status" value="2"/>
</dbReference>
<dbReference type="SMART" id="SM00230">
    <property type="entry name" value="CysPc"/>
    <property type="match status" value="1"/>
</dbReference>
<dbReference type="Pfam" id="PF00648">
    <property type="entry name" value="Peptidase_C2"/>
    <property type="match status" value="1"/>
</dbReference>
<dbReference type="InterPro" id="IPR007330">
    <property type="entry name" value="MIT_dom"/>
</dbReference>
<keyword evidence="4" id="KW-0788">Thiol protease</keyword>
<dbReference type="SUPFAM" id="SSF49758">
    <property type="entry name" value="Calpain large subunit, middle domain (domain III)"/>
    <property type="match status" value="2"/>
</dbReference>
<dbReference type="Proteomes" id="UP000749559">
    <property type="component" value="Unassembled WGS sequence"/>
</dbReference>
<dbReference type="Gene3D" id="2.60.120.380">
    <property type="match status" value="2"/>
</dbReference>
<dbReference type="InterPro" id="IPR036213">
    <property type="entry name" value="Calpain_III_sf"/>
</dbReference>
<protein>
    <submittedName>
        <fullName evidence="5">Uncharacterized protein</fullName>
    </submittedName>
</protein>
<dbReference type="InterPro" id="IPR051297">
    <property type="entry name" value="PalB/RIM13"/>
</dbReference>
<keyword evidence="3" id="KW-0378">Hydrolase</keyword>
<dbReference type="InterPro" id="IPR036181">
    <property type="entry name" value="MIT_dom_sf"/>
</dbReference>
<dbReference type="InterPro" id="IPR001300">
    <property type="entry name" value="Peptidase_C2_calpain_cat"/>
</dbReference>
<proteinExistence type="inferred from homology"/>
<evidence type="ECO:0000256" key="1">
    <source>
        <dbReference type="ARBA" id="ARBA00007623"/>
    </source>
</evidence>
<dbReference type="GO" id="GO:0004198">
    <property type="term" value="F:calcium-dependent cysteine-type endopeptidase activity"/>
    <property type="evidence" value="ECO:0007669"/>
    <property type="project" value="InterPro"/>
</dbReference>
<dbReference type="EMBL" id="CAIIXF020000007">
    <property type="protein sequence ID" value="CAH1789739.1"/>
    <property type="molecule type" value="Genomic_DNA"/>
</dbReference>
<evidence type="ECO:0000256" key="4">
    <source>
        <dbReference type="ARBA" id="ARBA00022807"/>
    </source>
</evidence>
<dbReference type="SMART" id="SM00720">
    <property type="entry name" value="calpain_III"/>
    <property type="match status" value="1"/>
</dbReference>
<dbReference type="GO" id="GO:0006508">
    <property type="term" value="P:proteolysis"/>
    <property type="evidence" value="ECO:0007669"/>
    <property type="project" value="UniProtKB-KW"/>
</dbReference>
<evidence type="ECO:0000313" key="6">
    <source>
        <dbReference type="Proteomes" id="UP000749559"/>
    </source>
</evidence>